<proteinExistence type="inferred from homology"/>
<keyword evidence="4 5" id="KW-0413">Isomerase</keyword>
<dbReference type="EC" id="5.1.3.15" evidence="3 5"/>
<dbReference type="InterPro" id="IPR008183">
    <property type="entry name" value="Aldose_1/G6P_1-epimerase"/>
</dbReference>
<evidence type="ECO:0000256" key="5">
    <source>
        <dbReference type="PIRNR" id="PIRNR016020"/>
    </source>
</evidence>
<feature type="binding site" evidence="7">
    <location>
        <position position="110"/>
    </location>
    <ligand>
        <name>substrate</name>
    </ligand>
</feature>
<evidence type="ECO:0000256" key="8">
    <source>
        <dbReference type="SAM" id="MobiDB-lite"/>
    </source>
</evidence>
<evidence type="ECO:0000256" key="6">
    <source>
        <dbReference type="PIRSR" id="PIRSR016020-1"/>
    </source>
</evidence>
<comment type="caution">
    <text evidence="9">The sequence shown here is derived from an EMBL/GenBank/DDBJ whole genome shotgun (WGS) entry which is preliminary data.</text>
</comment>
<comment type="catalytic activity">
    <reaction evidence="1">
        <text>alpha-D-glucose 6-phosphate = beta-D-glucose 6-phosphate</text>
        <dbReference type="Rhea" id="RHEA:16249"/>
        <dbReference type="ChEBI" id="CHEBI:58225"/>
        <dbReference type="ChEBI" id="CHEBI:58247"/>
        <dbReference type="EC" id="5.1.3.15"/>
    </reaction>
</comment>
<organism evidence="9 10">
    <name type="scientific">Cryoendolithus antarcticus</name>
    <dbReference type="NCBI Taxonomy" id="1507870"/>
    <lineage>
        <taxon>Eukaryota</taxon>
        <taxon>Fungi</taxon>
        <taxon>Dikarya</taxon>
        <taxon>Ascomycota</taxon>
        <taxon>Pezizomycotina</taxon>
        <taxon>Dothideomycetes</taxon>
        <taxon>Dothideomycetidae</taxon>
        <taxon>Cladosporiales</taxon>
        <taxon>Cladosporiaceae</taxon>
        <taxon>Cryoendolithus</taxon>
    </lineage>
</organism>
<name>A0A1V8SXG7_9PEZI</name>
<feature type="compositionally biased region" description="Polar residues" evidence="8">
    <location>
        <begin position="21"/>
        <end position="34"/>
    </location>
</feature>
<dbReference type="InterPro" id="IPR025532">
    <property type="entry name" value="G6P_1-epimerase"/>
</dbReference>
<sequence length="329" mass="35621">MERAKKPSMVSTGLDRANRPSILSPSITGPQPTVSIEGGKVTAMLPTGDSVEVLLYGATVISWKNNGKENIFVSEAAKLDGSKPVRGGIPVVFPAFGPPPKDHATGALPQHGFARNSTWEYLGKSSSESGALSKGGDDSVKLDFGLSSSNISVDHKKAWPYDFGLVYSVTLGKDGLQTMLNVRNEGKEAFEFQMLLHSYWTVDDITKVAINGLGSTTYTDKVLDGGEHTESQTGLKITGEVDRVYKSIKQDTTSISSIDGKPRLDVTRDNISDTVIWNPWIAKTKAMADLRPEDSYKHFVCVEVGSVDGWQKLEPGETFEGGQILKSHL</sequence>
<accession>A0A1V8SXG7</accession>
<comment type="function">
    <text evidence="5">Catalyzes the interconversion between the alpha and beta anomers from at least three hexose 6-phosphate sugars (Glc6P, Gal6P, and Man6P).</text>
</comment>
<dbReference type="Gene3D" id="2.70.98.10">
    <property type="match status" value="1"/>
</dbReference>
<dbReference type="GO" id="GO:0030246">
    <property type="term" value="F:carbohydrate binding"/>
    <property type="evidence" value="ECO:0007669"/>
    <property type="project" value="UniProtKB-UniRule"/>
</dbReference>
<evidence type="ECO:0000256" key="4">
    <source>
        <dbReference type="ARBA" id="ARBA00023235"/>
    </source>
</evidence>
<comment type="similarity">
    <text evidence="2 5">Belongs to the glucose-6-phosphate 1-epimerase family.</text>
</comment>
<feature type="active site" evidence="6">
    <location>
        <position position="197"/>
    </location>
</feature>
<feature type="region of interest" description="Disordered" evidence="8">
    <location>
        <begin position="1"/>
        <end position="34"/>
    </location>
</feature>
<keyword evidence="10" id="KW-1185">Reference proteome</keyword>
<dbReference type="PIRSF" id="PIRSF016020">
    <property type="entry name" value="PHexose_mutarotase"/>
    <property type="match status" value="1"/>
</dbReference>
<dbReference type="SUPFAM" id="SSF74650">
    <property type="entry name" value="Galactose mutarotase-like"/>
    <property type="match status" value="1"/>
</dbReference>
<dbReference type="GO" id="GO:0005975">
    <property type="term" value="P:carbohydrate metabolic process"/>
    <property type="evidence" value="ECO:0007669"/>
    <property type="project" value="InterPro"/>
</dbReference>
<protein>
    <recommendedName>
        <fullName evidence="3 5">Glucose-6-phosphate 1-epimerase</fullName>
        <ecNumber evidence="3 5">5.1.3.15</ecNumber>
    </recommendedName>
</protein>
<evidence type="ECO:0000256" key="7">
    <source>
        <dbReference type="PIRSR" id="PIRSR016020-2"/>
    </source>
</evidence>
<dbReference type="STRING" id="1507870.A0A1V8SXG7"/>
<dbReference type="EMBL" id="NAJO01000023">
    <property type="protein sequence ID" value="OQO03774.1"/>
    <property type="molecule type" value="Genomic_DNA"/>
</dbReference>
<feature type="binding site" evidence="7">
    <location>
        <position position="86"/>
    </location>
    <ligand>
        <name>substrate</name>
    </ligand>
</feature>
<dbReference type="InterPro" id="IPR011013">
    <property type="entry name" value="Gal_mutarotase_sf_dom"/>
</dbReference>
<dbReference type="GO" id="GO:0005737">
    <property type="term" value="C:cytoplasm"/>
    <property type="evidence" value="ECO:0007669"/>
    <property type="project" value="TreeGrafter"/>
</dbReference>
<evidence type="ECO:0000313" key="10">
    <source>
        <dbReference type="Proteomes" id="UP000192596"/>
    </source>
</evidence>
<dbReference type="AlphaFoldDB" id="A0A1V8SXG7"/>
<dbReference type="Pfam" id="PF01263">
    <property type="entry name" value="Aldose_epim"/>
    <property type="match status" value="1"/>
</dbReference>
<dbReference type="InterPro" id="IPR014718">
    <property type="entry name" value="GH-type_carb-bd"/>
</dbReference>
<dbReference type="CDD" id="cd09020">
    <property type="entry name" value="D-hex-6-P-epi_like"/>
    <property type="match status" value="1"/>
</dbReference>
<dbReference type="GO" id="GO:0047938">
    <property type="term" value="F:glucose-6-phosphate 1-epimerase activity"/>
    <property type="evidence" value="ECO:0007669"/>
    <property type="project" value="UniProtKB-UniRule"/>
</dbReference>
<dbReference type="InParanoid" id="A0A1V8SXG7"/>
<dbReference type="OrthoDB" id="1659429at2759"/>
<dbReference type="FunCoup" id="A0A1V8SXG7">
    <property type="interactions" value="504"/>
</dbReference>
<feature type="active site" evidence="6">
    <location>
        <position position="303"/>
    </location>
</feature>
<reference evidence="10" key="1">
    <citation type="submission" date="2017-03" db="EMBL/GenBank/DDBJ databases">
        <title>Genomes of endolithic fungi from Antarctica.</title>
        <authorList>
            <person name="Coleine C."/>
            <person name="Masonjones S."/>
            <person name="Stajich J.E."/>
        </authorList>
    </citation>
    <scope>NUCLEOTIDE SEQUENCE [LARGE SCALE GENOMIC DNA]</scope>
    <source>
        <strain evidence="10">CCFEE 5527</strain>
    </source>
</reference>
<evidence type="ECO:0000313" key="9">
    <source>
        <dbReference type="EMBL" id="OQO03774.1"/>
    </source>
</evidence>
<evidence type="ECO:0000256" key="3">
    <source>
        <dbReference type="ARBA" id="ARBA00012083"/>
    </source>
</evidence>
<gene>
    <name evidence="9" type="ORF">B0A48_10414</name>
</gene>
<evidence type="ECO:0000256" key="1">
    <source>
        <dbReference type="ARBA" id="ARBA00001096"/>
    </source>
</evidence>
<dbReference type="PANTHER" id="PTHR11122:SF13">
    <property type="entry name" value="GLUCOSE-6-PHOSPHATE 1-EPIMERASE"/>
    <property type="match status" value="1"/>
</dbReference>
<evidence type="ECO:0000256" key="2">
    <source>
        <dbReference type="ARBA" id="ARBA00005866"/>
    </source>
</evidence>
<dbReference type="PANTHER" id="PTHR11122">
    <property type="entry name" value="APOSPORY-ASSOCIATED PROTEIN C-RELATED"/>
    <property type="match status" value="1"/>
</dbReference>
<dbReference type="Proteomes" id="UP000192596">
    <property type="component" value="Unassembled WGS sequence"/>
</dbReference>
<feature type="binding site" evidence="7">
    <location>
        <position position="115"/>
    </location>
    <ligand>
        <name>substrate</name>
    </ligand>
</feature>